<comment type="cofactor">
    <cofactor evidence="1">
        <name>heme</name>
        <dbReference type="ChEBI" id="CHEBI:30413"/>
    </cofactor>
</comment>
<keyword evidence="7" id="KW-0645">Protease</keyword>
<dbReference type="InterPro" id="IPR001584">
    <property type="entry name" value="Integrase_cat-core"/>
</dbReference>
<comment type="pathway">
    <text evidence="2">Lipid metabolism; fatty acid biosynthesis.</text>
</comment>
<evidence type="ECO:0000256" key="9">
    <source>
        <dbReference type="ARBA" id="ARBA00023004"/>
    </source>
</evidence>
<dbReference type="InterPro" id="IPR054722">
    <property type="entry name" value="PolX-like_BBD"/>
</dbReference>
<evidence type="ECO:0000256" key="8">
    <source>
        <dbReference type="ARBA" id="ARBA00023002"/>
    </source>
</evidence>
<evidence type="ECO:0000256" key="5">
    <source>
        <dbReference type="ARBA" id="ARBA00022679"/>
    </source>
</evidence>
<feature type="domain" description="Integrase catalytic" evidence="12">
    <location>
        <begin position="504"/>
        <end position="670"/>
    </location>
</feature>
<dbReference type="InterPro" id="IPR036396">
    <property type="entry name" value="Cyt_P450_sf"/>
</dbReference>
<dbReference type="GO" id="GO:0016705">
    <property type="term" value="F:oxidoreductase activity, acting on paired donors, with incorporation or reduction of molecular oxygen"/>
    <property type="evidence" value="ECO:0007669"/>
    <property type="project" value="InterPro"/>
</dbReference>
<evidence type="ECO:0000256" key="10">
    <source>
        <dbReference type="ARBA" id="ARBA00023033"/>
    </source>
</evidence>
<proteinExistence type="inferred from homology"/>
<evidence type="ECO:0000256" key="7">
    <source>
        <dbReference type="ARBA" id="ARBA00022750"/>
    </source>
</evidence>
<dbReference type="SUPFAM" id="SSF53901">
    <property type="entry name" value="Thiolase-like"/>
    <property type="match status" value="1"/>
</dbReference>
<dbReference type="GO" id="GO:0015074">
    <property type="term" value="P:DNA integration"/>
    <property type="evidence" value="ECO:0007669"/>
    <property type="project" value="InterPro"/>
</dbReference>
<dbReference type="InterPro" id="IPR001128">
    <property type="entry name" value="Cyt_P450"/>
</dbReference>
<protein>
    <recommendedName>
        <fullName evidence="12">Integrase catalytic domain-containing protein</fullName>
    </recommendedName>
</protein>
<dbReference type="Pfam" id="PF08541">
    <property type="entry name" value="ACP_syn_III_C"/>
    <property type="match status" value="1"/>
</dbReference>
<dbReference type="GO" id="GO:0004190">
    <property type="term" value="F:aspartic-type endopeptidase activity"/>
    <property type="evidence" value="ECO:0007669"/>
    <property type="project" value="UniProtKB-KW"/>
</dbReference>
<feature type="region of interest" description="Disordered" evidence="11">
    <location>
        <begin position="791"/>
        <end position="827"/>
    </location>
</feature>
<keyword evidence="5" id="KW-0808">Transferase</keyword>
<dbReference type="PRINTS" id="PR00385">
    <property type="entry name" value="P450"/>
</dbReference>
<dbReference type="GO" id="GO:0005506">
    <property type="term" value="F:iron ion binding"/>
    <property type="evidence" value="ECO:0007669"/>
    <property type="project" value="InterPro"/>
</dbReference>
<dbReference type="GO" id="GO:0003676">
    <property type="term" value="F:nucleic acid binding"/>
    <property type="evidence" value="ECO:0007669"/>
    <property type="project" value="InterPro"/>
</dbReference>
<dbReference type="GO" id="GO:0016747">
    <property type="term" value="F:acyltransferase activity, transferring groups other than amino-acyl groups"/>
    <property type="evidence" value="ECO:0007669"/>
    <property type="project" value="InterPro"/>
</dbReference>
<dbReference type="InterPro" id="IPR017972">
    <property type="entry name" value="Cyt_P450_CS"/>
</dbReference>
<keyword evidence="7" id="KW-0064">Aspartyl protease</keyword>
<dbReference type="Pfam" id="PF22936">
    <property type="entry name" value="Pol_BBD"/>
    <property type="match status" value="1"/>
</dbReference>
<feature type="compositionally biased region" description="Basic and acidic residues" evidence="11">
    <location>
        <begin position="791"/>
        <end position="809"/>
    </location>
</feature>
<dbReference type="Gene3D" id="3.30.420.10">
    <property type="entry name" value="Ribonuclease H-like superfamily/Ribonuclease H"/>
    <property type="match status" value="1"/>
</dbReference>
<comment type="similarity">
    <text evidence="3">Belongs to the cytochrome P450 family.</text>
</comment>
<dbReference type="InterPro" id="IPR036397">
    <property type="entry name" value="RNaseH_sf"/>
</dbReference>
<evidence type="ECO:0000259" key="12">
    <source>
        <dbReference type="PROSITE" id="PS50994"/>
    </source>
</evidence>
<evidence type="ECO:0000256" key="1">
    <source>
        <dbReference type="ARBA" id="ARBA00001971"/>
    </source>
</evidence>
<dbReference type="Gene3D" id="3.40.47.10">
    <property type="match status" value="1"/>
</dbReference>
<dbReference type="Pfam" id="PF00665">
    <property type="entry name" value="rve"/>
    <property type="match status" value="1"/>
</dbReference>
<dbReference type="InterPro" id="IPR043502">
    <property type="entry name" value="DNA/RNA_pol_sf"/>
</dbReference>
<keyword evidence="6" id="KW-0479">Metal-binding</keyword>
<keyword evidence="8" id="KW-0560">Oxidoreductase</keyword>
<dbReference type="InterPro" id="IPR029472">
    <property type="entry name" value="Copia-like_N"/>
</dbReference>
<keyword evidence="10" id="KW-0503">Monooxygenase</keyword>
<dbReference type="GO" id="GO:0016020">
    <property type="term" value="C:membrane"/>
    <property type="evidence" value="ECO:0007669"/>
    <property type="project" value="InterPro"/>
</dbReference>
<dbReference type="GO" id="GO:0004497">
    <property type="term" value="F:monooxygenase activity"/>
    <property type="evidence" value="ECO:0007669"/>
    <property type="project" value="UniProtKB-KW"/>
</dbReference>
<dbReference type="PROSITE" id="PS50994">
    <property type="entry name" value="INTEGRASE"/>
    <property type="match status" value="1"/>
</dbReference>
<dbReference type="InterPro" id="IPR013601">
    <property type="entry name" value="FAE1_typ3_polyketide_synth"/>
</dbReference>
<keyword evidence="4" id="KW-0349">Heme</keyword>
<sequence>MSSGSETEHRTGAPQSDSMFTEFTTKLTEALSKVQTPTLSTKPPAAPIGVKLNDTNYALWSQVVEMYISGKDKLGYINGDLPQPPTTDPSFRKWRTDNAIVKGWLINSMDSSLIGNFIRFPTAKMVWDSIATTYFDGSDTSQVYDLRRRVMQLKQAGGSLEQYYNDLQGLWREIDFRRPNPMECAVDIHKYNTILQEDWVYVFLDGLDDRLDKIRGDTVMITGNAEAVPGAVLATKGLRLGPANSTPPVHNGKPKFRTASEGLKCTHCGNQKHTRDICFKLHGYPNWWSDLQAKKRRDTSSKDEALGTAAVAHAAPQLSFTPPVAQDSDISSSLDQGNLGCVCFSSPSDAERDTWLLDSGATDHMTFDAKDFTQTSLPKHTNIANANGVISPVTGAGTVILTPTLQLPNTTFSPRKSLGVVLREMGLYYMDDFSLGRAHHMQHSVGIKEREIWLWHRRLGHPSFIYMKHLFPELFSQLQHSDFQCETCILAKSHRVPYPLRMNKRDTPFSLIHSDVWGPSPITTVSGVRWFVLFVDDCTRMTWLYLLKHKDEVFGVFKSFHVMITTQFSAKVQVLRSDNGGEYIKHQFRDYFNQHGLLHETSCRQTPQQNGIAERKNRHILETARALLISAHAPQRYWADAVTTAVHLLNRMPSKVLGFQTPLQALAAHAPLPSVLMLPPRVFGCVAYVHLHKNQRTKLDPCARRCLFLGYAFHQKGYRCYDPTSNRTYVSMDVTFMETETYFPPNSPLQGETGKEESKWMELDWPGLAEVNVEVEPMPMQSVCVPQAPEHHEAHEAAPQAPEHHEAHEAAVSSLSVVPEDPTPENGPEVNSLNANIIESPAGYVLPHRHNRGKPPSRYSPDIEERRSRYPIANYVSTKELTEPLKTFMHEISTHHVLTKVEEAMEDPRWTQAIKEEMEALMKNKTWNLVPLPRGKKTVGCKWVFSIKHKADESVERYKARLVAKGYTQTYGVDYQETFSPVAKLNTVRVLLSLAANLDWPLHQFDVKNAFLHGDLEEEVYMDIPPGYSLTTGTNEVCKLQRALYGLKQSPRAWFGRFSLAMKKYGFKQSDSDHTLFLKRQQGKVTALIVYVDDMIITGDDREEMSQLQRQLASEFEMKDLGGLKYFLGIEVARSNQGIFLSQRKYILDLLSEVGLLECKPVDTPIVQNHKLGIYPDQKPADKGRYQRLVGKLIYLSHTRPDIAYAVSVVSQFMHCPSEEHMEAVTRILKYLKSSPGKGLMFSKNDHLEVEGYTDADWAGNISDRKSTSGYFTFVGGNLVTWRSKKQKVVALSSAEAEFRGMAKGNDRSKLLLNCLFRTGSAAILLSNTKEAKEYSKYKLLRTLRTQRAFEDKAYHSAFREEDSEGKLGFTLKRDLLQVAGETLKSNITVLGSSMLPLSEKVWHGVSIFWKKFIDKSIEIYVPNFKTVIQHFCLPTSGRPVIREIAKGLKLGDRDMEPALMTLHRFGNQSSSALWYELAYLEAKERVKKGDKVWQLGMGSGPKCNSVTFFNPMAIAVRGTRGGAGAGARGGSVLGGFSLWSFFSFRIFVSTMFSLLFIATLSILFTTNPSTPLHHSVGNGGLMRERAAEMREREGVAELREKLHDFMTDLASQHRSYRLLGLFRTEVYTADPANVEYVLKTNFENYCKGWFHYDILTDLLGDGIFTVDGEKWRHQRKESSYEFSTKILRNFSSAVFIRNAVKLSQILSEAASSNKIIEIQDLFMKSSLDSVLKIVLGVELDSMCGTYEEGIRFSNAFDEASAITMYRYVDIFWKIKRFLNIGSEAVLRDSIKVIDEFVYKAIKSKIEQVNNPQDDLPMKKGDILSRFLELKQTDPKYLKDIILSFMTAGKDTTATTLSWFIYMLCKHPHLQEKIAQEVREATKLKDNSSIDELASSITEEALDKMQYLHAALTATLRLYPAIPVDGKLCFSDDTWPDGFSAGPRICLGKEFAYRQMKIFSAILLGSYIFKLSDEKKPFTYRTMLSLHIDGGLHLRASPRPRHVVP</sequence>
<dbReference type="SUPFAM" id="SSF53098">
    <property type="entry name" value="Ribonuclease H-like"/>
    <property type="match status" value="1"/>
</dbReference>
<dbReference type="Pfam" id="PF00067">
    <property type="entry name" value="p450"/>
    <property type="match status" value="2"/>
</dbReference>
<dbReference type="InterPro" id="IPR012337">
    <property type="entry name" value="RNaseH-like_sf"/>
</dbReference>
<dbReference type="PANTHER" id="PTHR24296">
    <property type="entry name" value="CYTOCHROME P450"/>
    <property type="match status" value="1"/>
</dbReference>
<dbReference type="Gene3D" id="1.10.630.10">
    <property type="entry name" value="Cytochrome P450"/>
    <property type="match status" value="1"/>
</dbReference>
<dbReference type="PROSITE" id="PS00086">
    <property type="entry name" value="CYTOCHROME_P450"/>
    <property type="match status" value="1"/>
</dbReference>
<dbReference type="UniPathway" id="UPA00094"/>
<dbReference type="Pfam" id="PF14244">
    <property type="entry name" value="Retrotran_gag_3"/>
    <property type="match status" value="1"/>
</dbReference>
<gene>
    <name evidence="13" type="ORF">FSB_LOCUS37356</name>
</gene>
<organism evidence="13">
    <name type="scientific">Fagus sylvatica</name>
    <name type="common">Beechnut</name>
    <dbReference type="NCBI Taxonomy" id="28930"/>
    <lineage>
        <taxon>Eukaryota</taxon>
        <taxon>Viridiplantae</taxon>
        <taxon>Streptophyta</taxon>
        <taxon>Embryophyta</taxon>
        <taxon>Tracheophyta</taxon>
        <taxon>Spermatophyta</taxon>
        <taxon>Magnoliopsida</taxon>
        <taxon>eudicotyledons</taxon>
        <taxon>Gunneridae</taxon>
        <taxon>Pentapetalae</taxon>
        <taxon>rosids</taxon>
        <taxon>fabids</taxon>
        <taxon>Fagales</taxon>
        <taxon>Fagaceae</taxon>
        <taxon>Fagus</taxon>
    </lineage>
</organism>
<name>A0A2N9HD12_FAGSY</name>
<evidence type="ECO:0000256" key="2">
    <source>
        <dbReference type="ARBA" id="ARBA00005194"/>
    </source>
</evidence>
<evidence type="ECO:0000256" key="11">
    <source>
        <dbReference type="SAM" id="MobiDB-lite"/>
    </source>
</evidence>
<dbReference type="GO" id="GO:0006633">
    <property type="term" value="P:fatty acid biosynthetic process"/>
    <property type="evidence" value="ECO:0007669"/>
    <property type="project" value="UniProtKB-UniPathway"/>
</dbReference>
<dbReference type="InterPro" id="IPR002401">
    <property type="entry name" value="Cyt_P450_E_grp-I"/>
</dbReference>
<evidence type="ECO:0000256" key="6">
    <source>
        <dbReference type="ARBA" id="ARBA00022723"/>
    </source>
</evidence>
<dbReference type="InterPro" id="IPR016039">
    <property type="entry name" value="Thiolase-like"/>
</dbReference>
<evidence type="ECO:0000313" key="13">
    <source>
        <dbReference type="EMBL" id="SPD09474.1"/>
    </source>
</evidence>
<reference evidence="13" key="1">
    <citation type="submission" date="2018-02" db="EMBL/GenBank/DDBJ databases">
        <authorList>
            <person name="Cohen D.B."/>
            <person name="Kent A.D."/>
        </authorList>
    </citation>
    <scope>NUCLEOTIDE SEQUENCE</scope>
</reference>
<dbReference type="Pfam" id="PF07727">
    <property type="entry name" value="RVT_2"/>
    <property type="match status" value="1"/>
</dbReference>
<dbReference type="GO" id="GO:0020037">
    <property type="term" value="F:heme binding"/>
    <property type="evidence" value="ECO:0007669"/>
    <property type="project" value="InterPro"/>
</dbReference>
<dbReference type="SUPFAM" id="SSF48264">
    <property type="entry name" value="Cytochrome P450"/>
    <property type="match status" value="1"/>
</dbReference>
<dbReference type="Pfam" id="PF13976">
    <property type="entry name" value="gag_pre-integrs"/>
    <property type="match status" value="1"/>
</dbReference>
<dbReference type="Pfam" id="PF08392">
    <property type="entry name" value="FAE1_CUT1_RppA"/>
    <property type="match status" value="1"/>
</dbReference>
<dbReference type="InterPro" id="IPR013103">
    <property type="entry name" value="RVT_2"/>
</dbReference>
<dbReference type="CDD" id="cd09272">
    <property type="entry name" value="RNase_HI_RT_Ty1"/>
    <property type="match status" value="1"/>
</dbReference>
<dbReference type="InterPro" id="IPR013747">
    <property type="entry name" value="ACP_syn_III_C"/>
</dbReference>
<dbReference type="InterPro" id="IPR057670">
    <property type="entry name" value="SH3_retrovirus"/>
</dbReference>
<keyword evidence="7" id="KW-0378">Hydrolase</keyword>
<dbReference type="InterPro" id="IPR025724">
    <property type="entry name" value="GAG-pre-integrase_dom"/>
</dbReference>
<accession>A0A2N9HD12</accession>
<dbReference type="SUPFAM" id="SSF56672">
    <property type="entry name" value="DNA/RNA polymerases"/>
    <property type="match status" value="1"/>
</dbReference>
<evidence type="ECO:0000256" key="3">
    <source>
        <dbReference type="ARBA" id="ARBA00010617"/>
    </source>
</evidence>
<dbReference type="Pfam" id="PF25597">
    <property type="entry name" value="SH3_retrovirus"/>
    <property type="match status" value="1"/>
</dbReference>
<evidence type="ECO:0000256" key="4">
    <source>
        <dbReference type="ARBA" id="ARBA00022617"/>
    </source>
</evidence>
<dbReference type="PRINTS" id="PR00463">
    <property type="entry name" value="EP450I"/>
</dbReference>
<keyword evidence="9" id="KW-0408">Iron</keyword>
<dbReference type="EMBL" id="OIVN01003202">
    <property type="protein sequence ID" value="SPD09474.1"/>
    <property type="molecule type" value="Genomic_DNA"/>
</dbReference>